<name>A0A9D4DM63_DREPO</name>
<evidence type="ECO:0000313" key="4">
    <source>
        <dbReference type="EMBL" id="KAH3750124.1"/>
    </source>
</evidence>
<feature type="region of interest" description="Disordered" evidence="1">
    <location>
        <begin position="325"/>
        <end position="348"/>
    </location>
</feature>
<feature type="compositionally biased region" description="Polar residues" evidence="1">
    <location>
        <begin position="339"/>
        <end position="348"/>
    </location>
</feature>
<feature type="chain" id="PRO_5038472859" evidence="3">
    <location>
        <begin position="23"/>
        <end position="348"/>
    </location>
</feature>
<feature type="signal peptide" evidence="3">
    <location>
        <begin position="1"/>
        <end position="22"/>
    </location>
</feature>
<keyword evidence="3" id="KW-0732">Signal</keyword>
<comment type="caution">
    <text evidence="4">The sequence shown here is derived from an EMBL/GenBank/DDBJ whole genome shotgun (WGS) entry which is preliminary data.</text>
</comment>
<reference evidence="4" key="2">
    <citation type="submission" date="2020-11" db="EMBL/GenBank/DDBJ databases">
        <authorList>
            <person name="McCartney M.A."/>
            <person name="Auch B."/>
            <person name="Kono T."/>
            <person name="Mallez S."/>
            <person name="Becker A."/>
            <person name="Gohl D.M."/>
            <person name="Silverstein K.A.T."/>
            <person name="Koren S."/>
            <person name="Bechman K.B."/>
            <person name="Herman A."/>
            <person name="Abrahante J.E."/>
            <person name="Garbe J."/>
        </authorList>
    </citation>
    <scope>NUCLEOTIDE SEQUENCE</scope>
    <source>
        <strain evidence="4">Duluth1</strain>
        <tissue evidence="4">Whole animal</tissue>
    </source>
</reference>
<gene>
    <name evidence="4" type="ORF">DPMN_184641</name>
</gene>
<keyword evidence="2" id="KW-1133">Transmembrane helix</keyword>
<evidence type="ECO:0000313" key="5">
    <source>
        <dbReference type="Proteomes" id="UP000828390"/>
    </source>
</evidence>
<sequence>METTIMLLKLLGLLSLTIDTRSCSFLDWNGDVHNTFNDGPSARRQRRNVTMADDALTSENVTQYANVSTTSVPKPQWWHDLYSDKYYGSKQYLERKLFTDNPDKEPTICFNNNTLHNKGVTLGRFVCPMANQSDTFVHCCGKSKEQQCCSQKKEHADETESITDELVTGLSVAAAFVIALTFCMIIYCCCGQRRPEIHDGIKLMWVRRSFGKELNRLEQPAYQDHMTVVNSITGLRESRGPSRQGSRGPSRQGSVRSNRSRRGSFQMCPTADPTPSVSRRPSHEPNSAAAPAGGHRNSAKHRASIDRHHLGSDLPNADVVITVTTPSDEHGPTAPLLKTVQQTGAEHI</sequence>
<keyword evidence="5" id="KW-1185">Reference proteome</keyword>
<keyword evidence="2" id="KW-0472">Membrane</keyword>
<organism evidence="4 5">
    <name type="scientific">Dreissena polymorpha</name>
    <name type="common">Zebra mussel</name>
    <name type="synonym">Mytilus polymorpha</name>
    <dbReference type="NCBI Taxonomy" id="45954"/>
    <lineage>
        <taxon>Eukaryota</taxon>
        <taxon>Metazoa</taxon>
        <taxon>Spiralia</taxon>
        <taxon>Lophotrochozoa</taxon>
        <taxon>Mollusca</taxon>
        <taxon>Bivalvia</taxon>
        <taxon>Autobranchia</taxon>
        <taxon>Heteroconchia</taxon>
        <taxon>Euheterodonta</taxon>
        <taxon>Imparidentia</taxon>
        <taxon>Neoheterodontei</taxon>
        <taxon>Myida</taxon>
        <taxon>Dreissenoidea</taxon>
        <taxon>Dreissenidae</taxon>
        <taxon>Dreissena</taxon>
    </lineage>
</organism>
<feature type="region of interest" description="Disordered" evidence="1">
    <location>
        <begin position="233"/>
        <end position="312"/>
    </location>
</feature>
<feature type="transmembrane region" description="Helical" evidence="2">
    <location>
        <begin position="166"/>
        <end position="190"/>
    </location>
</feature>
<dbReference type="AlphaFoldDB" id="A0A9D4DM63"/>
<evidence type="ECO:0000256" key="1">
    <source>
        <dbReference type="SAM" id="MobiDB-lite"/>
    </source>
</evidence>
<proteinExistence type="predicted"/>
<keyword evidence="2" id="KW-0812">Transmembrane</keyword>
<evidence type="ECO:0000256" key="3">
    <source>
        <dbReference type="SAM" id="SignalP"/>
    </source>
</evidence>
<accession>A0A9D4DM63</accession>
<protein>
    <submittedName>
        <fullName evidence="4">Uncharacterized protein</fullName>
    </submittedName>
</protein>
<dbReference type="Proteomes" id="UP000828390">
    <property type="component" value="Unassembled WGS sequence"/>
</dbReference>
<evidence type="ECO:0000256" key="2">
    <source>
        <dbReference type="SAM" id="Phobius"/>
    </source>
</evidence>
<reference evidence="4" key="1">
    <citation type="journal article" date="2019" name="bioRxiv">
        <title>The Genome of the Zebra Mussel, Dreissena polymorpha: A Resource for Invasive Species Research.</title>
        <authorList>
            <person name="McCartney M.A."/>
            <person name="Auch B."/>
            <person name="Kono T."/>
            <person name="Mallez S."/>
            <person name="Zhang Y."/>
            <person name="Obille A."/>
            <person name="Becker A."/>
            <person name="Abrahante J.E."/>
            <person name="Garbe J."/>
            <person name="Badalamenti J.P."/>
            <person name="Herman A."/>
            <person name="Mangelson H."/>
            <person name="Liachko I."/>
            <person name="Sullivan S."/>
            <person name="Sone E.D."/>
            <person name="Koren S."/>
            <person name="Silverstein K.A.T."/>
            <person name="Beckman K.B."/>
            <person name="Gohl D.M."/>
        </authorList>
    </citation>
    <scope>NUCLEOTIDE SEQUENCE</scope>
    <source>
        <strain evidence="4">Duluth1</strain>
        <tissue evidence="4">Whole animal</tissue>
    </source>
</reference>
<dbReference type="EMBL" id="JAIWYP010000010">
    <property type="protein sequence ID" value="KAH3750124.1"/>
    <property type="molecule type" value="Genomic_DNA"/>
</dbReference>